<evidence type="ECO:0000259" key="1">
    <source>
        <dbReference type="PROSITE" id="PS51186"/>
    </source>
</evidence>
<feature type="domain" description="N-acetyltransferase" evidence="1">
    <location>
        <begin position="120"/>
        <end position="290"/>
    </location>
</feature>
<evidence type="ECO:0000313" key="3">
    <source>
        <dbReference type="Proteomes" id="UP001432995"/>
    </source>
</evidence>
<protein>
    <submittedName>
        <fullName evidence="2">GNAT family N-acetyltransferase</fullName>
    </submittedName>
</protein>
<comment type="caution">
    <text evidence="2">The sequence shown here is derived from an EMBL/GenBank/DDBJ whole genome shotgun (WGS) entry which is preliminary data.</text>
</comment>
<sequence length="294" mass="32328">MSAAADRRAHWRDLVARRLPEAARPGWPVHLDHCFARILLDNACGGPWRDSVAAPAHANMPADGLERAIELGEAVLDGRADLALLNRRSLAWRGKIWRGKIWRGKIATAPVPDHLHDGDLLLRRWRPADTAPFAALNADPVVMEFFARLRTEPESAAEAGSYDRRFVADGFGPWALEWDGRFVGFVGAFRIMRSMPFPGGERIGATIELGWRLARDAWGHGLATRAARLTLADLAGRCGIRTVVAYAASGNRRSQAVMERLGMVRAETFAHPGVPEGPLRSHVLYRLDQAGVSA</sequence>
<dbReference type="PANTHER" id="PTHR43792:SF1">
    <property type="entry name" value="N-ACETYLTRANSFERASE DOMAIN-CONTAINING PROTEIN"/>
    <property type="match status" value="1"/>
</dbReference>
<dbReference type="SUPFAM" id="SSF55729">
    <property type="entry name" value="Acyl-CoA N-acyltransferases (Nat)"/>
    <property type="match status" value="1"/>
</dbReference>
<dbReference type="Gene3D" id="3.40.630.30">
    <property type="match status" value="1"/>
</dbReference>
<dbReference type="Pfam" id="PF13302">
    <property type="entry name" value="Acetyltransf_3"/>
    <property type="match status" value="1"/>
</dbReference>
<dbReference type="InterPro" id="IPR051531">
    <property type="entry name" value="N-acetyltransferase"/>
</dbReference>
<reference evidence="2" key="1">
    <citation type="submission" date="2024-06" db="EMBL/GenBank/DDBJ databases">
        <authorList>
            <person name="Campbell A.G."/>
        </authorList>
    </citation>
    <scope>NUCLEOTIDE SEQUENCE</scope>
    <source>
        <strain evidence="2">EM17</strain>
    </source>
</reference>
<dbReference type="InterPro" id="IPR000182">
    <property type="entry name" value="GNAT_dom"/>
</dbReference>
<dbReference type="PROSITE" id="PS51186">
    <property type="entry name" value="GNAT"/>
    <property type="match status" value="1"/>
</dbReference>
<evidence type="ECO:0000313" key="2">
    <source>
        <dbReference type="EMBL" id="MER2290843.1"/>
    </source>
</evidence>
<gene>
    <name evidence="2" type="ORF">ABS770_21545</name>
</gene>
<dbReference type="EMBL" id="JBELQD010000031">
    <property type="protein sequence ID" value="MER2290843.1"/>
    <property type="molecule type" value="Genomic_DNA"/>
</dbReference>
<dbReference type="RefSeq" id="WP_350379683.1">
    <property type="nucleotide sequence ID" value="NZ_JBELQD010000031.1"/>
</dbReference>
<dbReference type="PANTHER" id="PTHR43792">
    <property type="entry name" value="GNAT FAMILY, PUTATIVE (AFU_ORTHOLOGUE AFUA_3G00765)-RELATED-RELATED"/>
    <property type="match status" value="1"/>
</dbReference>
<proteinExistence type="predicted"/>
<organism evidence="2 3">
    <name type="scientific">Methylobacterium brachiatum</name>
    <dbReference type="NCBI Taxonomy" id="269660"/>
    <lineage>
        <taxon>Bacteria</taxon>
        <taxon>Pseudomonadati</taxon>
        <taxon>Pseudomonadota</taxon>
        <taxon>Alphaproteobacteria</taxon>
        <taxon>Hyphomicrobiales</taxon>
        <taxon>Methylobacteriaceae</taxon>
        <taxon>Methylobacterium</taxon>
    </lineage>
</organism>
<name>A0ABV1R7L2_9HYPH</name>
<dbReference type="InterPro" id="IPR016181">
    <property type="entry name" value="Acyl_CoA_acyltransferase"/>
</dbReference>
<accession>A0ABV1R7L2</accession>
<keyword evidence="3" id="KW-1185">Reference proteome</keyword>
<dbReference type="Proteomes" id="UP001432995">
    <property type="component" value="Unassembled WGS sequence"/>
</dbReference>